<sequence length="229" mass="24784">MPVVLLPSMLIRGMSYRSTVKEAAQRARVLVVELPGSGRGSRLRAPWTLERYARCIADTLEVLQLERVTLIGHSLSGAAALVAGAMYPERLAGLVLVNSVGVNPPRSILALLLARAADVSLEPRFSAHAGPGLLYNLIFHTRNALSLLRIAAMAELSGYAALVGRARLRTLLAWGARDHTTPLGSALELRRLIPGSILHVSTKGSHDWLVERPAEFADVLARFMEDRSG</sequence>
<feature type="domain" description="AB hydrolase-1" evidence="1">
    <location>
        <begin position="3"/>
        <end position="153"/>
    </location>
</feature>
<dbReference type="InterPro" id="IPR050266">
    <property type="entry name" value="AB_hydrolase_sf"/>
</dbReference>
<name>A0A4P2Q5F6_SORCE</name>
<dbReference type="AlphaFoldDB" id="A0A4P2Q5F6"/>
<gene>
    <name evidence="2" type="ORF">SOCEGT47_049890</name>
</gene>
<dbReference type="SUPFAM" id="SSF53474">
    <property type="entry name" value="alpha/beta-Hydrolases"/>
    <property type="match status" value="1"/>
</dbReference>
<evidence type="ECO:0000313" key="2">
    <source>
        <dbReference type="EMBL" id="AUX24451.1"/>
    </source>
</evidence>
<dbReference type="Proteomes" id="UP000295781">
    <property type="component" value="Chromosome"/>
</dbReference>
<dbReference type="PRINTS" id="PR00111">
    <property type="entry name" value="ABHYDROLASE"/>
</dbReference>
<accession>A0A4P2Q5F6</accession>
<reference evidence="2 3" key="1">
    <citation type="submission" date="2015-09" db="EMBL/GenBank/DDBJ databases">
        <title>Sorangium comparison.</title>
        <authorList>
            <person name="Zaburannyi N."/>
            <person name="Bunk B."/>
            <person name="Overmann J."/>
            <person name="Mueller R."/>
        </authorList>
    </citation>
    <scope>NUCLEOTIDE SEQUENCE [LARGE SCALE GENOMIC DNA]</scope>
    <source>
        <strain evidence="2 3">So ceGT47</strain>
    </source>
</reference>
<dbReference type="GO" id="GO:0016020">
    <property type="term" value="C:membrane"/>
    <property type="evidence" value="ECO:0007669"/>
    <property type="project" value="TreeGrafter"/>
</dbReference>
<dbReference type="Gene3D" id="3.40.50.1820">
    <property type="entry name" value="alpha/beta hydrolase"/>
    <property type="match status" value="1"/>
</dbReference>
<dbReference type="Pfam" id="PF00561">
    <property type="entry name" value="Abhydrolase_1"/>
    <property type="match status" value="1"/>
</dbReference>
<dbReference type="GO" id="GO:0016787">
    <property type="term" value="F:hydrolase activity"/>
    <property type="evidence" value="ECO:0007669"/>
    <property type="project" value="UniProtKB-KW"/>
</dbReference>
<dbReference type="InterPro" id="IPR029058">
    <property type="entry name" value="AB_hydrolase_fold"/>
</dbReference>
<protein>
    <submittedName>
        <fullName evidence="2">Alpha/beta hydrolase</fullName>
    </submittedName>
</protein>
<organism evidence="2 3">
    <name type="scientific">Sorangium cellulosum</name>
    <name type="common">Polyangium cellulosum</name>
    <dbReference type="NCBI Taxonomy" id="56"/>
    <lineage>
        <taxon>Bacteria</taxon>
        <taxon>Pseudomonadati</taxon>
        <taxon>Myxococcota</taxon>
        <taxon>Polyangia</taxon>
        <taxon>Polyangiales</taxon>
        <taxon>Polyangiaceae</taxon>
        <taxon>Sorangium</taxon>
    </lineage>
</organism>
<proteinExistence type="predicted"/>
<evidence type="ECO:0000313" key="3">
    <source>
        <dbReference type="Proteomes" id="UP000295781"/>
    </source>
</evidence>
<dbReference type="PANTHER" id="PTHR43798">
    <property type="entry name" value="MONOACYLGLYCEROL LIPASE"/>
    <property type="match status" value="1"/>
</dbReference>
<dbReference type="InterPro" id="IPR000073">
    <property type="entry name" value="AB_hydrolase_1"/>
</dbReference>
<dbReference type="EMBL" id="CP012670">
    <property type="protein sequence ID" value="AUX24451.1"/>
    <property type="molecule type" value="Genomic_DNA"/>
</dbReference>
<dbReference type="PANTHER" id="PTHR43798:SF33">
    <property type="entry name" value="HYDROLASE, PUTATIVE (AFU_ORTHOLOGUE AFUA_2G14860)-RELATED"/>
    <property type="match status" value="1"/>
</dbReference>
<keyword evidence="2" id="KW-0378">Hydrolase</keyword>
<evidence type="ECO:0000259" key="1">
    <source>
        <dbReference type="Pfam" id="PF00561"/>
    </source>
</evidence>